<organism evidence="2 3">
    <name type="scientific">Bradyrhizobium zhengyangense</name>
    <dbReference type="NCBI Taxonomy" id="2911009"/>
    <lineage>
        <taxon>Bacteria</taxon>
        <taxon>Pseudomonadati</taxon>
        <taxon>Pseudomonadota</taxon>
        <taxon>Alphaproteobacteria</taxon>
        <taxon>Hyphomicrobiales</taxon>
        <taxon>Nitrobacteraceae</taxon>
        <taxon>Bradyrhizobium</taxon>
    </lineage>
</organism>
<gene>
    <name evidence="2" type="ORF">L6654_40425</name>
</gene>
<dbReference type="Proteomes" id="UP001139054">
    <property type="component" value="Unassembled WGS sequence"/>
</dbReference>
<comment type="caution">
    <text evidence="2">The sequence shown here is derived from an EMBL/GenBank/DDBJ whole genome shotgun (WGS) entry which is preliminary data.</text>
</comment>
<evidence type="ECO:0000256" key="1">
    <source>
        <dbReference type="SAM" id="Coils"/>
    </source>
</evidence>
<dbReference type="EMBL" id="JAKLTY010000050">
    <property type="protein sequence ID" value="MCG2632858.1"/>
    <property type="molecule type" value="Genomic_DNA"/>
</dbReference>
<proteinExistence type="predicted"/>
<dbReference type="RefSeq" id="WP_237892079.1">
    <property type="nucleotide sequence ID" value="NZ_JAKLTY010000050.1"/>
</dbReference>
<dbReference type="AlphaFoldDB" id="A0A9X1RKN4"/>
<sequence>MPIKDDARRREYFRDYMAKRRAGDVARKHAQSSEAVVQALKTRIQELEAELARERAKPKSRLPRTVEELMAQKSLAEQEEKNRRLAARAVAASRVPDDIEEPTLRERLGQVEMQLKARNTEIKNLKARVKHLDEARKAAPPRMTKRLHRQIRAFLHPDRASPEEARRRTEVFQEFSAIKFIFGEE</sequence>
<name>A0A9X1RKN4_9BRAD</name>
<keyword evidence="1" id="KW-0175">Coiled coil</keyword>
<protein>
    <submittedName>
        <fullName evidence="2">Uncharacterized protein</fullName>
    </submittedName>
</protein>
<accession>A0A9X1RKN4</accession>
<evidence type="ECO:0000313" key="2">
    <source>
        <dbReference type="EMBL" id="MCG2632858.1"/>
    </source>
</evidence>
<feature type="coiled-coil region" evidence="1">
    <location>
        <begin position="30"/>
        <end position="135"/>
    </location>
</feature>
<reference evidence="2" key="1">
    <citation type="submission" date="2022-01" db="EMBL/GenBank/DDBJ databases">
        <title>Genome sequnece data of strain Bradyrhizobium sp. nov.</title>
        <authorList>
            <person name="Zhang J."/>
        </authorList>
    </citation>
    <scope>NUCLEOTIDE SEQUENCE</scope>
    <source>
        <strain evidence="2">WYCCWR 13023</strain>
    </source>
</reference>
<evidence type="ECO:0000313" key="3">
    <source>
        <dbReference type="Proteomes" id="UP001139054"/>
    </source>
</evidence>